<evidence type="ECO:0000313" key="2">
    <source>
        <dbReference type="EMBL" id="MBU2692341.1"/>
    </source>
</evidence>
<dbReference type="EMBL" id="JAHJDP010000087">
    <property type="protein sequence ID" value="MBU2692341.1"/>
    <property type="molecule type" value="Genomic_DNA"/>
</dbReference>
<reference evidence="2" key="1">
    <citation type="submission" date="2021-05" db="EMBL/GenBank/DDBJ databases">
        <title>Energy efficiency and biological interactions define the core microbiome of deep oligotrophic groundwater.</title>
        <authorList>
            <person name="Mehrshad M."/>
            <person name="Lopez-Fernandez M."/>
            <person name="Bell E."/>
            <person name="Bernier-Latmani R."/>
            <person name="Bertilsson S."/>
            <person name="Dopson M."/>
        </authorList>
    </citation>
    <scope>NUCLEOTIDE SEQUENCE</scope>
    <source>
        <strain evidence="2">Modern_marine.mb.64</strain>
    </source>
</reference>
<feature type="region of interest" description="Disordered" evidence="1">
    <location>
        <begin position="1"/>
        <end position="20"/>
    </location>
</feature>
<evidence type="ECO:0000256" key="1">
    <source>
        <dbReference type="SAM" id="MobiDB-lite"/>
    </source>
</evidence>
<dbReference type="Proteomes" id="UP000777784">
    <property type="component" value="Unassembled WGS sequence"/>
</dbReference>
<organism evidence="2 3">
    <name type="scientific">Eiseniibacteriota bacterium</name>
    <dbReference type="NCBI Taxonomy" id="2212470"/>
    <lineage>
        <taxon>Bacteria</taxon>
        <taxon>Candidatus Eiseniibacteriota</taxon>
    </lineage>
</organism>
<proteinExistence type="predicted"/>
<sequence>MNREPNPKTQMPAGKARHAAGVDWGDRELIEVCTRTLDLQNDRPPVGSPCRIFNIQSGLSYTSMV</sequence>
<dbReference type="AlphaFoldDB" id="A0A948RYK4"/>
<accession>A0A948RYK4</accession>
<name>A0A948RYK4_UNCEI</name>
<evidence type="ECO:0000313" key="3">
    <source>
        <dbReference type="Proteomes" id="UP000777784"/>
    </source>
</evidence>
<protein>
    <submittedName>
        <fullName evidence="2">Uncharacterized protein</fullName>
    </submittedName>
</protein>
<comment type="caution">
    <text evidence="2">The sequence shown here is derived from an EMBL/GenBank/DDBJ whole genome shotgun (WGS) entry which is preliminary data.</text>
</comment>
<gene>
    <name evidence="2" type="ORF">KJ970_15570</name>
</gene>